<proteinExistence type="inferred from homology"/>
<dbReference type="PANTHER" id="PTHR31614:SF5">
    <property type="entry name" value="ALLERGEN-LIKE PROTEIN BRSN20"/>
    <property type="match status" value="1"/>
</dbReference>
<feature type="chain" id="PRO_5002311506" evidence="3">
    <location>
        <begin position="23"/>
        <end position="151"/>
    </location>
</feature>
<dbReference type="InterPro" id="IPR006041">
    <property type="entry name" value="Pollen_Ole_e1_allergen"/>
</dbReference>
<organism evidence="4">
    <name type="scientific">Araucaria cunninghamii</name>
    <name type="common">Hoop pine</name>
    <name type="synonym">Moreton Bay pine</name>
    <dbReference type="NCBI Taxonomy" id="56994"/>
    <lineage>
        <taxon>Eukaryota</taxon>
        <taxon>Viridiplantae</taxon>
        <taxon>Streptophyta</taxon>
        <taxon>Embryophyta</taxon>
        <taxon>Tracheophyta</taxon>
        <taxon>Spermatophyta</taxon>
        <taxon>Pinopsida</taxon>
        <taxon>Pinidae</taxon>
        <taxon>Conifers II</taxon>
        <taxon>Araucariales</taxon>
        <taxon>Araucariaceae</taxon>
        <taxon>Araucaria</taxon>
    </lineage>
</organism>
<feature type="signal peptide" evidence="3">
    <location>
        <begin position="1"/>
        <end position="22"/>
    </location>
</feature>
<dbReference type="PANTHER" id="PTHR31614">
    <property type="entry name" value="PROTEIN DOWNSTREAM OF FLC-RELATED"/>
    <property type="match status" value="1"/>
</dbReference>
<name>A0A0D6R6G9_ARACU</name>
<reference evidence="4" key="1">
    <citation type="submission" date="2015-03" db="EMBL/GenBank/DDBJ databases">
        <title>A transcriptome of Araucaria cunninghamii, an australian fine timber species.</title>
        <authorList>
            <person name="Jing Yi C.J.Y."/>
            <person name="Yin San L.Y.S."/>
            <person name="Abdul Karim S.S."/>
            <person name="Wan Azmi N.N."/>
            <person name="Hercus R.R."/>
            <person name="Croft L.L."/>
        </authorList>
    </citation>
    <scope>NUCLEOTIDE SEQUENCE</scope>
    <source>
        <strain evidence="4">MI0301</strain>
        <tissue evidence="4">Leaf</tissue>
    </source>
</reference>
<evidence type="ECO:0000256" key="1">
    <source>
        <dbReference type="ARBA" id="ARBA00010049"/>
    </source>
</evidence>
<sequence>MAKIGALLFVCLVGLFVAQVSGKLVVKGSVYCDNCHCGFRTRVSPAIAGAKIAVRCNVKGETQEHLYTEGVTNAQGEFQIAVEGEHAQHNCHAVALSSPTSCNIASDSMEAPVFLTHNNGIVSDVRVTGPFAFKSAVKHPECTAVMNEFNY</sequence>
<evidence type="ECO:0000313" key="4">
    <source>
        <dbReference type="EMBL" id="JAG98419.1"/>
    </source>
</evidence>
<dbReference type="EMBL" id="GCKF01025774">
    <property type="protein sequence ID" value="JAG98419.1"/>
    <property type="molecule type" value="Transcribed_RNA"/>
</dbReference>
<accession>A0A0D6R6G9</accession>
<keyword evidence="3" id="KW-0732">Signal</keyword>
<protein>
    <submittedName>
        <fullName evidence="4">Uncharacterized protein</fullName>
    </submittedName>
</protein>
<dbReference type="Pfam" id="PF01190">
    <property type="entry name" value="Pollen_Ole_e_1"/>
    <property type="match status" value="1"/>
</dbReference>
<evidence type="ECO:0000256" key="2">
    <source>
        <dbReference type="ARBA" id="ARBA00023157"/>
    </source>
</evidence>
<keyword evidence="2" id="KW-1015">Disulfide bond</keyword>
<evidence type="ECO:0000256" key="3">
    <source>
        <dbReference type="SAM" id="SignalP"/>
    </source>
</evidence>
<comment type="similarity">
    <text evidence="1">Belongs to the Ole e I family.</text>
</comment>
<dbReference type="AlphaFoldDB" id="A0A0D6R6G9"/>